<evidence type="ECO:0000313" key="11">
    <source>
        <dbReference type="Proteomes" id="UP000823934"/>
    </source>
</evidence>
<comment type="catalytic activity">
    <reaction evidence="9">
        <text>3 propionate 3-nitronate + 3 O2 + H2O = 3 3-oxopropanoate + 2 nitrate + nitrite + H2O2 + 3 H(+)</text>
        <dbReference type="Rhea" id="RHEA:57332"/>
        <dbReference type="ChEBI" id="CHEBI:15377"/>
        <dbReference type="ChEBI" id="CHEBI:15378"/>
        <dbReference type="ChEBI" id="CHEBI:15379"/>
        <dbReference type="ChEBI" id="CHEBI:16240"/>
        <dbReference type="ChEBI" id="CHEBI:16301"/>
        <dbReference type="ChEBI" id="CHEBI:17632"/>
        <dbReference type="ChEBI" id="CHEBI:33190"/>
        <dbReference type="ChEBI" id="CHEBI:136067"/>
    </reaction>
</comment>
<evidence type="ECO:0000256" key="6">
    <source>
        <dbReference type="ARBA" id="ARBA00023002"/>
    </source>
</evidence>
<dbReference type="CDD" id="cd04730">
    <property type="entry name" value="NPD_like"/>
    <property type="match status" value="1"/>
</dbReference>
<dbReference type="Pfam" id="PF03060">
    <property type="entry name" value="NMO"/>
    <property type="match status" value="1"/>
</dbReference>
<evidence type="ECO:0000256" key="1">
    <source>
        <dbReference type="ARBA" id="ARBA00001917"/>
    </source>
</evidence>
<reference evidence="10" key="2">
    <citation type="submission" date="2021-04" db="EMBL/GenBank/DDBJ databases">
        <authorList>
            <person name="Gilroy R."/>
        </authorList>
    </citation>
    <scope>NUCLEOTIDE SEQUENCE</scope>
    <source>
        <strain evidence="10">CHK160-9182</strain>
    </source>
</reference>
<comment type="caution">
    <text evidence="10">The sequence shown here is derived from an EMBL/GenBank/DDBJ whole genome shotgun (WGS) entry which is preliminary data.</text>
</comment>
<keyword evidence="6" id="KW-0560">Oxidoreductase</keyword>
<dbReference type="InterPro" id="IPR004136">
    <property type="entry name" value="NMO"/>
</dbReference>
<keyword evidence="3" id="KW-0216">Detoxification</keyword>
<accession>A0A9D1TT84</accession>
<dbReference type="EMBL" id="DXHP01000033">
    <property type="protein sequence ID" value="HIW05958.1"/>
    <property type="molecule type" value="Genomic_DNA"/>
</dbReference>
<evidence type="ECO:0000256" key="9">
    <source>
        <dbReference type="ARBA" id="ARBA00049401"/>
    </source>
</evidence>
<sequence>MTLRKPARLSQLLSIEFPIIQAPLYHGGSTELVAEVSNNGGLGMIAGGLLTPEALQHEIQAVKALTSKPFGVNLMVADQHSLEESAFEEAISRLKGFAGAEQLDLESLNTEAWLLSPIEDLLDILLEEEVPVVSFSFGVPEQEIIDILRQSGMKIIGCSTHMIEALLWEERGIDAHFLQGMESGGMRFTFIGDAMTHGFSAQTLVTQASRVLEKPFFVSGGIYNKPLFAAAMIQGADGVAIGTALMLSHESGLSEIEVDKILGSNEYDSVFTQHWTGVMGRCLSNAGTQALRKVRGKTLPFPEQLFLAHAATIDELETGDNREEYQPIWASVNAPFCSRISVKELMESLVS</sequence>
<proteinExistence type="inferred from homology"/>
<protein>
    <recommendedName>
        <fullName evidence="8">Propionate 3-nitronate monooxygenase</fullName>
    </recommendedName>
</protein>
<dbReference type="SUPFAM" id="SSF51412">
    <property type="entry name" value="Inosine monophosphate dehydrogenase (IMPDH)"/>
    <property type="match status" value="1"/>
</dbReference>
<evidence type="ECO:0000256" key="7">
    <source>
        <dbReference type="ARBA" id="ARBA00023033"/>
    </source>
</evidence>
<dbReference type="InterPro" id="IPR013785">
    <property type="entry name" value="Aldolase_TIM"/>
</dbReference>
<evidence type="ECO:0000256" key="8">
    <source>
        <dbReference type="ARBA" id="ARBA00031155"/>
    </source>
</evidence>
<keyword evidence="5" id="KW-0288">FMN</keyword>
<dbReference type="GO" id="GO:0009636">
    <property type="term" value="P:response to toxic substance"/>
    <property type="evidence" value="ECO:0007669"/>
    <property type="project" value="UniProtKB-KW"/>
</dbReference>
<dbReference type="PANTHER" id="PTHR42747">
    <property type="entry name" value="NITRONATE MONOOXYGENASE-RELATED"/>
    <property type="match status" value="1"/>
</dbReference>
<gene>
    <name evidence="10" type="ORF">H9889_01335</name>
</gene>
<comment type="similarity">
    <text evidence="2">Belongs to the nitronate monooxygenase family. NMO class I subfamily.</text>
</comment>
<keyword evidence="7 10" id="KW-0503">Monooxygenase</keyword>
<name>A0A9D1TT84_9GAMM</name>
<dbReference type="PANTHER" id="PTHR42747:SF3">
    <property type="entry name" value="NITRONATE MONOOXYGENASE-RELATED"/>
    <property type="match status" value="1"/>
</dbReference>
<evidence type="ECO:0000313" key="10">
    <source>
        <dbReference type="EMBL" id="HIW05958.1"/>
    </source>
</evidence>
<dbReference type="Proteomes" id="UP000823934">
    <property type="component" value="Unassembled WGS sequence"/>
</dbReference>
<evidence type="ECO:0000256" key="4">
    <source>
        <dbReference type="ARBA" id="ARBA00022630"/>
    </source>
</evidence>
<keyword evidence="4" id="KW-0285">Flavoprotein</keyword>
<comment type="cofactor">
    <cofactor evidence="1">
        <name>FMN</name>
        <dbReference type="ChEBI" id="CHEBI:58210"/>
    </cofactor>
</comment>
<evidence type="ECO:0000256" key="3">
    <source>
        <dbReference type="ARBA" id="ARBA00022575"/>
    </source>
</evidence>
<evidence type="ECO:0000256" key="5">
    <source>
        <dbReference type="ARBA" id="ARBA00022643"/>
    </source>
</evidence>
<organism evidence="10 11">
    <name type="scientific">Candidatus Ignatzschineria merdigallinarum</name>
    <dbReference type="NCBI Taxonomy" id="2838621"/>
    <lineage>
        <taxon>Bacteria</taxon>
        <taxon>Pseudomonadati</taxon>
        <taxon>Pseudomonadota</taxon>
        <taxon>Gammaproteobacteria</taxon>
        <taxon>Cardiobacteriales</taxon>
        <taxon>Ignatzschineriaceae</taxon>
        <taxon>Ignatzschineria</taxon>
    </lineage>
</organism>
<reference evidence="10" key="1">
    <citation type="journal article" date="2021" name="PeerJ">
        <title>Extensive microbial diversity within the chicken gut microbiome revealed by metagenomics and culture.</title>
        <authorList>
            <person name="Gilroy R."/>
            <person name="Ravi A."/>
            <person name="Getino M."/>
            <person name="Pursley I."/>
            <person name="Horton D.L."/>
            <person name="Alikhan N.F."/>
            <person name="Baker D."/>
            <person name="Gharbi K."/>
            <person name="Hall N."/>
            <person name="Watson M."/>
            <person name="Adriaenssens E.M."/>
            <person name="Foster-Nyarko E."/>
            <person name="Jarju S."/>
            <person name="Secka A."/>
            <person name="Antonio M."/>
            <person name="Oren A."/>
            <person name="Chaudhuri R.R."/>
            <person name="La Ragione R."/>
            <person name="Hildebrand F."/>
            <person name="Pallen M.J."/>
        </authorList>
    </citation>
    <scope>NUCLEOTIDE SEQUENCE</scope>
    <source>
        <strain evidence="10">CHK160-9182</strain>
    </source>
</reference>
<dbReference type="GO" id="GO:0018580">
    <property type="term" value="F:nitronate monooxygenase activity"/>
    <property type="evidence" value="ECO:0007669"/>
    <property type="project" value="InterPro"/>
</dbReference>
<dbReference type="AlphaFoldDB" id="A0A9D1TT84"/>
<dbReference type="Gene3D" id="3.20.20.70">
    <property type="entry name" value="Aldolase class I"/>
    <property type="match status" value="1"/>
</dbReference>
<evidence type="ECO:0000256" key="2">
    <source>
        <dbReference type="ARBA" id="ARBA00009881"/>
    </source>
</evidence>